<evidence type="ECO:0000256" key="1">
    <source>
        <dbReference type="ARBA" id="ARBA00004651"/>
    </source>
</evidence>
<protein>
    <submittedName>
        <fullName evidence="11">Antibiotic ABC transporter ATP-binding protein</fullName>
    </submittedName>
</protein>
<dbReference type="PROSITE" id="PS00211">
    <property type="entry name" value="ABC_TRANSPORTER_1"/>
    <property type="match status" value="1"/>
</dbReference>
<comment type="subcellular location">
    <subcellularLocation>
        <location evidence="1">Cell membrane</location>
        <topology evidence="1">Multi-pass membrane protein</topology>
    </subcellularLocation>
</comment>
<dbReference type="SUPFAM" id="SSF90123">
    <property type="entry name" value="ABC transporter transmembrane region"/>
    <property type="match status" value="1"/>
</dbReference>
<dbReference type="GO" id="GO:0005886">
    <property type="term" value="C:plasma membrane"/>
    <property type="evidence" value="ECO:0007669"/>
    <property type="project" value="UniProtKB-SubCell"/>
</dbReference>
<dbReference type="PANTHER" id="PTHR43394:SF1">
    <property type="entry name" value="ATP-BINDING CASSETTE SUB-FAMILY B MEMBER 10, MITOCHONDRIAL"/>
    <property type="match status" value="1"/>
</dbReference>
<dbReference type="SMART" id="SM00382">
    <property type="entry name" value="AAA"/>
    <property type="match status" value="1"/>
</dbReference>
<dbReference type="Gene3D" id="1.20.1560.10">
    <property type="entry name" value="ABC transporter type 1, transmembrane domain"/>
    <property type="match status" value="1"/>
</dbReference>
<dbReference type="STRING" id="28117.BHV66_01115"/>
<dbReference type="CDD" id="cd03251">
    <property type="entry name" value="ABCC_MsbA"/>
    <property type="match status" value="1"/>
</dbReference>
<evidence type="ECO:0000256" key="3">
    <source>
        <dbReference type="ARBA" id="ARBA00022692"/>
    </source>
</evidence>
<dbReference type="PROSITE" id="PS50893">
    <property type="entry name" value="ABC_TRANSPORTER_2"/>
    <property type="match status" value="1"/>
</dbReference>
<evidence type="ECO:0000256" key="5">
    <source>
        <dbReference type="ARBA" id="ARBA00022840"/>
    </source>
</evidence>
<dbReference type="InterPro" id="IPR003593">
    <property type="entry name" value="AAA+_ATPase"/>
</dbReference>
<dbReference type="GO" id="GO:0005524">
    <property type="term" value="F:ATP binding"/>
    <property type="evidence" value="ECO:0007669"/>
    <property type="project" value="UniProtKB-KW"/>
</dbReference>
<dbReference type="GO" id="GO:0015421">
    <property type="term" value="F:ABC-type oligopeptide transporter activity"/>
    <property type="evidence" value="ECO:0007669"/>
    <property type="project" value="TreeGrafter"/>
</dbReference>
<evidence type="ECO:0000256" key="8">
    <source>
        <dbReference type="SAM" id="Phobius"/>
    </source>
</evidence>
<proteinExistence type="predicted"/>
<sequence length="614" mass="68752">MFKTYMRLLGFVSPISKYAVPYFFYALLYALFNTLTYAMILPIMDTLFDDKNSYVFQPVYDFPVHGLSFSDIDASQMLSYVYTQLFGTDFTMSKMLLLLACGTIVMNLLSNFFRYMSAWTVENMRVRSLQRMRNDLFNKIMGMNAGYFSDQRKGDLMSRITQDVMVVQYCITNTLQVTFRDPLLIIGYVIYMLLVSWQLSLFAILFLPVVALIIGRIVKKLRHPALKGQERMGDMVSVLDESLSGIKVIKSYNATDYIRRKFSEFNAEFSRLMLSMARRQQLASPMSEFLGLTAVAVLIVFGGSLVMNGSLSAGGFVGFIAVFSQITRPVRSFIDQFANINQGIAAGERIFDVLDSEPEIQDKPDAKTLDGLHEKIEFRNVHFSYDGSREVIDGISFDIRRGETVALVGPSGGGKSTLSELIPRFYDTTGGDILIDGVSIRDYTQESLRAHMSIVAQDTVLFNDTIENNIAMGRRGATHEEIVAAAKIANAHDFIMECPSGYDTNIGDRGAKLSGGQRQRLSIARAVLKNPEILILDEATSALDTESEKLVQDALNSLLQGRTSIVIAHRLSTIHNADKIIVIERGRIAEQGTHPELMAKNGIYAKLIEMQSFD</sequence>
<evidence type="ECO:0000313" key="12">
    <source>
        <dbReference type="Proteomes" id="UP000187417"/>
    </source>
</evidence>
<feature type="transmembrane region" description="Helical" evidence="8">
    <location>
        <begin position="20"/>
        <end position="41"/>
    </location>
</feature>
<feature type="domain" description="ABC transporter" evidence="9">
    <location>
        <begin position="376"/>
        <end position="610"/>
    </location>
</feature>
<keyword evidence="3 8" id="KW-0812">Transmembrane</keyword>
<dbReference type="InterPro" id="IPR003439">
    <property type="entry name" value="ABC_transporter-like_ATP-bd"/>
</dbReference>
<keyword evidence="4" id="KW-0547">Nucleotide-binding</keyword>
<keyword evidence="7 8" id="KW-0472">Membrane</keyword>
<dbReference type="EMBL" id="MNQH01000001">
    <property type="protein sequence ID" value="OKY96694.1"/>
    <property type="molecule type" value="Genomic_DNA"/>
</dbReference>
<keyword evidence="2" id="KW-0813">Transport</keyword>
<reference evidence="11 12" key="1">
    <citation type="journal article" date="2016" name="Nat. Biotechnol.">
        <title>Measurement of bacterial replication rates in microbial communities.</title>
        <authorList>
            <person name="Brown C.T."/>
            <person name="Olm M.R."/>
            <person name="Thomas B.C."/>
            <person name="Banfield J.F."/>
        </authorList>
    </citation>
    <scope>NUCLEOTIDE SEQUENCE [LARGE SCALE GENOMIC DNA]</scope>
    <source>
        <strain evidence="11">CAG:67_53_122</strain>
    </source>
</reference>
<dbReference type="PROSITE" id="PS50929">
    <property type="entry name" value="ABC_TM1F"/>
    <property type="match status" value="1"/>
</dbReference>
<evidence type="ECO:0000259" key="9">
    <source>
        <dbReference type="PROSITE" id="PS50893"/>
    </source>
</evidence>
<dbReference type="SUPFAM" id="SSF52540">
    <property type="entry name" value="P-loop containing nucleoside triphosphate hydrolases"/>
    <property type="match status" value="1"/>
</dbReference>
<evidence type="ECO:0000256" key="7">
    <source>
        <dbReference type="ARBA" id="ARBA00023136"/>
    </source>
</evidence>
<dbReference type="InterPro" id="IPR036640">
    <property type="entry name" value="ABC1_TM_sf"/>
</dbReference>
<accession>A0A1Q6FCV4</accession>
<keyword evidence="6 8" id="KW-1133">Transmembrane helix</keyword>
<dbReference type="Pfam" id="PF00664">
    <property type="entry name" value="ABC_membrane"/>
    <property type="match status" value="1"/>
</dbReference>
<evidence type="ECO:0000256" key="6">
    <source>
        <dbReference type="ARBA" id="ARBA00022989"/>
    </source>
</evidence>
<dbReference type="InterPro" id="IPR017871">
    <property type="entry name" value="ABC_transporter-like_CS"/>
</dbReference>
<comment type="caution">
    <text evidence="11">The sequence shown here is derived from an EMBL/GenBank/DDBJ whole genome shotgun (WGS) entry which is preliminary data.</text>
</comment>
<dbReference type="InterPro" id="IPR011527">
    <property type="entry name" value="ABC1_TM_dom"/>
</dbReference>
<feature type="transmembrane region" description="Helical" evidence="8">
    <location>
        <begin position="185"/>
        <end position="214"/>
    </location>
</feature>
<dbReference type="GO" id="GO:0016887">
    <property type="term" value="F:ATP hydrolysis activity"/>
    <property type="evidence" value="ECO:0007669"/>
    <property type="project" value="InterPro"/>
</dbReference>
<evidence type="ECO:0000256" key="4">
    <source>
        <dbReference type="ARBA" id="ARBA00022741"/>
    </source>
</evidence>
<evidence type="ECO:0000259" key="10">
    <source>
        <dbReference type="PROSITE" id="PS50929"/>
    </source>
</evidence>
<name>A0A1Q6FCV4_9BACT</name>
<dbReference type="InterPro" id="IPR027417">
    <property type="entry name" value="P-loop_NTPase"/>
</dbReference>
<keyword evidence="5 11" id="KW-0067">ATP-binding</keyword>
<organism evidence="11 12">
    <name type="scientific">Alistipes putredinis</name>
    <dbReference type="NCBI Taxonomy" id="28117"/>
    <lineage>
        <taxon>Bacteria</taxon>
        <taxon>Pseudomonadati</taxon>
        <taxon>Bacteroidota</taxon>
        <taxon>Bacteroidia</taxon>
        <taxon>Bacteroidales</taxon>
        <taxon>Rikenellaceae</taxon>
        <taxon>Alistipes</taxon>
    </lineage>
</organism>
<dbReference type="Pfam" id="PF00005">
    <property type="entry name" value="ABC_tran"/>
    <property type="match status" value="1"/>
</dbReference>
<dbReference type="AlphaFoldDB" id="A0A1Q6FCV4"/>
<dbReference type="CDD" id="cd18552">
    <property type="entry name" value="ABC_6TM_MsbA_like"/>
    <property type="match status" value="1"/>
</dbReference>
<evidence type="ECO:0000313" key="11">
    <source>
        <dbReference type="EMBL" id="OKY96694.1"/>
    </source>
</evidence>
<gene>
    <name evidence="11" type="ORF">BHV66_01115</name>
</gene>
<feature type="transmembrane region" description="Helical" evidence="8">
    <location>
        <begin position="96"/>
        <end position="116"/>
    </location>
</feature>
<dbReference type="Gene3D" id="3.40.50.300">
    <property type="entry name" value="P-loop containing nucleotide triphosphate hydrolases"/>
    <property type="match status" value="1"/>
</dbReference>
<dbReference type="FunFam" id="3.40.50.300:FF:000287">
    <property type="entry name" value="Multidrug ABC transporter ATP-binding protein"/>
    <property type="match status" value="1"/>
</dbReference>
<dbReference type="Proteomes" id="UP000187417">
    <property type="component" value="Unassembled WGS sequence"/>
</dbReference>
<evidence type="ECO:0000256" key="2">
    <source>
        <dbReference type="ARBA" id="ARBA00022448"/>
    </source>
</evidence>
<dbReference type="PANTHER" id="PTHR43394">
    <property type="entry name" value="ATP-DEPENDENT PERMEASE MDL1, MITOCHONDRIAL"/>
    <property type="match status" value="1"/>
</dbReference>
<feature type="transmembrane region" description="Helical" evidence="8">
    <location>
        <begin position="289"/>
        <end position="322"/>
    </location>
</feature>
<feature type="domain" description="ABC transmembrane type-1" evidence="10">
    <location>
        <begin position="23"/>
        <end position="342"/>
    </location>
</feature>
<dbReference type="InterPro" id="IPR039421">
    <property type="entry name" value="Type_1_exporter"/>
</dbReference>
<dbReference type="RefSeq" id="WP_278338912.1">
    <property type="nucleotide sequence ID" value="NZ_MNQH01000001.1"/>
</dbReference>